<dbReference type="EMBL" id="GBEZ01015652">
    <property type="protein sequence ID" value="JAC70530.1"/>
    <property type="molecule type" value="Transcribed_RNA"/>
</dbReference>
<gene>
    <name evidence="2" type="ORF">TSPGSL018_19872</name>
    <name evidence="1" type="ORF">TSPGSL018_3936</name>
</gene>
<accession>A0A061RUL3</accession>
<dbReference type="EMBL" id="GBEZ01009021">
    <property type="protein sequence ID" value="JAC76547.1"/>
    <property type="molecule type" value="Transcribed_RNA"/>
</dbReference>
<protein>
    <submittedName>
        <fullName evidence="2">Uncharacterized protein</fullName>
    </submittedName>
</protein>
<evidence type="ECO:0000313" key="1">
    <source>
        <dbReference type="EMBL" id="JAC70530.1"/>
    </source>
</evidence>
<proteinExistence type="predicted"/>
<organism evidence="2">
    <name type="scientific">Tetraselmis sp. GSL018</name>
    <dbReference type="NCBI Taxonomy" id="582737"/>
    <lineage>
        <taxon>Eukaryota</taxon>
        <taxon>Viridiplantae</taxon>
        <taxon>Chlorophyta</taxon>
        <taxon>core chlorophytes</taxon>
        <taxon>Chlorodendrophyceae</taxon>
        <taxon>Chlorodendrales</taxon>
        <taxon>Chlorodendraceae</taxon>
        <taxon>Tetraselmis</taxon>
    </lineage>
</organism>
<evidence type="ECO:0000313" key="2">
    <source>
        <dbReference type="EMBL" id="JAC76547.1"/>
    </source>
</evidence>
<sequence>MQHLSNKASMLKFQKLEHSWFHETLSIFGAHSGVSNFEDIYGSSEKDCISCADLNTNKPRAGLAPEYFPTSYGYSSEATSHNVKQVSVVYLPDTGTDFQQSLQTRPDEPFGEGKRIILSSTNSQLSDSPIGVLPTCQVFGNVSNVRVTGPFESTKEEYGTVSERGKRREGHGISFPYSLNFSPQTVDSTNQQFKQHVLQAQRLEGRVKESVQRNLKLKQKLMGLLTEQKRLAERQQLLVQEQWLARKQIKLLQGQKKDN</sequence>
<name>A0A061RUL3_9CHLO</name>
<dbReference type="AlphaFoldDB" id="A0A061RUL3"/>
<reference evidence="2" key="1">
    <citation type="submission" date="2014-05" db="EMBL/GenBank/DDBJ databases">
        <title>The transcriptome of the halophilic microalga Tetraselmis sp. GSL018 isolated from the Great Salt Lake, Utah.</title>
        <authorList>
            <person name="Jinkerson R.E."/>
            <person name="D'Adamo S."/>
            <person name="Posewitz M.C."/>
        </authorList>
    </citation>
    <scope>NUCLEOTIDE SEQUENCE</scope>
    <source>
        <strain evidence="2">GSL018</strain>
    </source>
</reference>